<evidence type="ECO:0008006" key="4">
    <source>
        <dbReference type="Google" id="ProtNLM"/>
    </source>
</evidence>
<evidence type="ECO:0000256" key="1">
    <source>
        <dbReference type="SAM" id="SignalP"/>
    </source>
</evidence>
<proteinExistence type="predicted"/>
<feature type="signal peptide" evidence="1">
    <location>
        <begin position="1"/>
        <end position="28"/>
    </location>
</feature>
<dbReference type="OrthoDB" id="3627232at2"/>
<evidence type="ECO:0000313" key="2">
    <source>
        <dbReference type="EMBL" id="TDC95809.1"/>
    </source>
</evidence>
<accession>A0A4R4V8Q7</accession>
<feature type="chain" id="PRO_5020414096" description="Secreted protein" evidence="1">
    <location>
        <begin position="29"/>
        <end position="132"/>
    </location>
</feature>
<dbReference type="Proteomes" id="UP000294744">
    <property type="component" value="Unassembled WGS sequence"/>
</dbReference>
<keyword evidence="3" id="KW-1185">Reference proteome</keyword>
<evidence type="ECO:0000313" key="3">
    <source>
        <dbReference type="Proteomes" id="UP000294744"/>
    </source>
</evidence>
<dbReference type="EMBL" id="SMKV01000003">
    <property type="protein sequence ID" value="TDC95809.1"/>
    <property type="molecule type" value="Genomic_DNA"/>
</dbReference>
<protein>
    <recommendedName>
        <fullName evidence="4">Secreted protein</fullName>
    </recommendedName>
</protein>
<dbReference type="RefSeq" id="WP_132619387.1">
    <property type="nucleotide sequence ID" value="NZ_SMKV01000003.1"/>
</dbReference>
<name>A0A4R4V8Q7_9PSEU</name>
<sequence>MRKTATALMMTALLSVLSASFFAAPASAAICKSRTSGFPGKWGPVSKECSYTSPASGWDGKLRITWNVQASTNQYACVAARMSKAKNPDKWQSLGCGTLGTGEIKWPKNTASMVEVRVRSGNAHVANVDYSI</sequence>
<keyword evidence="1" id="KW-0732">Signal</keyword>
<organism evidence="2 3">
    <name type="scientific">Saccharopolyspora aridisoli</name>
    <dbReference type="NCBI Taxonomy" id="2530385"/>
    <lineage>
        <taxon>Bacteria</taxon>
        <taxon>Bacillati</taxon>
        <taxon>Actinomycetota</taxon>
        <taxon>Actinomycetes</taxon>
        <taxon>Pseudonocardiales</taxon>
        <taxon>Pseudonocardiaceae</taxon>
        <taxon>Saccharopolyspora</taxon>
    </lineage>
</organism>
<dbReference type="AlphaFoldDB" id="A0A4R4V8Q7"/>
<reference evidence="2 3" key="1">
    <citation type="submission" date="2019-03" db="EMBL/GenBank/DDBJ databases">
        <title>Draft genome sequences of novel Actinobacteria.</title>
        <authorList>
            <person name="Sahin N."/>
            <person name="Ay H."/>
            <person name="Saygin H."/>
        </authorList>
    </citation>
    <scope>NUCLEOTIDE SEQUENCE [LARGE SCALE GENOMIC DNA]</scope>
    <source>
        <strain evidence="2 3">16K404</strain>
    </source>
</reference>
<comment type="caution">
    <text evidence="2">The sequence shown here is derived from an EMBL/GenBank/DDBJ whole genome shotgun (WGS) entry which is preliminary data.</text>
</comment>
<gene>
    <name evidence="2" type="ORF">E1161_03190</name>
</gene>